<name>A0A7M5X7K0_9CNID</name>
<keyword evidence="2" id="KW-0472">Membrane</keyword>
<dbReference type="AlphaFoldDB" id="A0A7M5X7K0"/>
<evidence type="ECO:0000313" key="4">
    <source>
        <dbReference type="Proteomes" id="UP000594262"/>
    </source>
</evidence>
<sequence length="246" mass="28101">MDVDFASDKRPSALSSRRDVLKLGYSLDNKREGVTYSSEYSHWIEKKLYAKDKDTENLYTASGFRVTFKVYENHYLDHKNGRGFLIGYMSYKKVTDSEKKDDDDGLSPFIIFVIVACSIGVLGVCSWYCSRHSTRRNENASSNELNEEERRSLNRPSPNLQPRLIIHVRQGDQELHHIDQRNSITSVNQTNGNLPDAQLSEEAPPAYNPHSNYPTEPPRSNRPLQNNINEEAPPPSYEDVLQGTYG</sequence>
<evidence type="ECO:0000313" key="3">
    <source>
        <dbReference type="EnsemblMetazoa" id="CLYHEMP018738.2"/>
    </source>
</evidence>
<evidence type="ECO:0000256" key="1">
    <source>
        <dbReference type="SAM" id="MobiDB-lite"/>
    </source>
</evidence>
<evidence type="ECO:0000256" key="2">
    <source>
        <dbReference type="SAM" id="Phobius"/>
    </source>
</evidence>
<keyword evidence="2" id="KW-1133">Transmembrane helix</keyword>
<feature type="transmembrane region" description="Helical" evidence="2">
    <location>
        <begin position="109"/>
        <end position="129"/>
    </location>
</feature>
<dbReference type="OrthoDB" id="5985940at2759"/>
<feature type="compositionally biased region" description="Polar residues" evidence="1">
    <location>
        <begin position="181"/>
        <end position="193"/>
    </location>
</feature>
<protein>
    <submittedName>
        <fullName evidence="3">Uncharacterized protein</fullName>
    </submittedName>
</protein>
<organism evidence="3 4">
    <name type="scientific">Clytia hemisphaerica</name>
    <dbReference type="NCBI Taxonomy" id="252671"/>
    <lineage>
        <taxon>Eukaryota</taxon>
        <taxon>Metazoa</taxon>
        <taxon>Cnidaria</taxon>
        <taxon>Hydrozoa</taxon>
        <taxon>Hydroidolina</taxon>
        <taxon>Leptothecata</taxon>
        <taxon>Obeliida</taxon>
        <taxon>Clytiidae</taxon>
        <taxon>Clytia</taxon>
    </lineage>
</organism>
<keyword evidence="4" id="KW-1185">Reference proteome</keyword>
<dbReference type="Proteomes" id="UP000594262">
    <property type="component" value="Unplaced"/>
</dbReference>
<reference evidence="3" key="1">
    <citation type="submission" date="2021-01" db="UniProtKB">
        <authorList>
            <consortium name="EnsemblMetazoa"/>
        </authorList>
    </citation>
    <scope>IDENTIFICATION</scope>
</reference>
<dbReference type="EnsemblMetazoa" id="CLYHEMT018738.2">
    <property type="protein sequence ID" value="CLYHEMP018738.2"/>
    <property type="gene ID" value="CLYHEMG018738"/>
</dbReference>
<feature type="region of interest" description="Disordered" evidence="1">
    <location>
        <begin position="136"/>
        <end position="162"/>
    </location>
</feature>
<accession>A0A7M5X7K0</accession>
<keyword evidence="2" id="KW-0812">Transmembrane</keyword>
<feature type="region of interest" description="Disordered" evidence="1">
    <location>
        <begin position="181"/>
        <end position="246"/>
    </location>
</feature>
<proteinExistence type="predicted"/>